<dbReference type="Proteomes" id="UP000320643">
    <property type="component" value="Unassembled WGS sequence"/>
</dbReference>
<comment type="caution">
    <text evidence="1">The sequence shown here is derived from an EMBL/GenBank/DDBJ whole genome shotgun (WGS) entry which is preliminary data.</text>
</comment>
<reference evidence="1 2" key="1">
    <citation type="submission" date="2019-07" db="EMBL/GenBank/DDBJ databases">
        <title>Flavobacterium sp. nov., isolated from glacier ice.</title>
        <authorList>
            <person name="Liu Q."/>
            <person name="Xin Y.-H."/>
        </authorList>
    </citation>
    <scope>NUCLEOTIDE SEQUENCE [LARGE SCALE GENOMIC DNA]</scope>
    <source>
        <strain evidence="1 2">ZT4R6</strain>
    </source>
</reference>
<organism evidence="1 2">
    <name type="scientific">Flavobacterium zepuense</name>
    <dbReference type="NCBI Taxonomy" id="2593302"/>
    <lineage>
        <taxon>Bacteria</taxon>
        <taxon>Pseudomonadati</taxon>
        <taxon>Bacteroidota</taxon>
        <taxon>Flavobacteriia</taxon>
        <taxon>Flavobacteriales</taxon>
        <taxon>Flavobacteriaceae</taxon>
        <taxon>Flavobacterium</taxon>
    </lineage>
</organism>
<dbReference type="EMBL" id="VJVZ01000016">
    <property type="protein sequence ID" value="TRW21951.1"/>
    <property type="molecule type" value="Genomic_DNA"/>
</dbReference>
<evidence type="ECO:0000313" key="2">
    <source>
        <dbReference type="Proteomes" id="UP000320643"/>
    </source>
</evidence>
<sequence>MGDFAINNLRYSGYDLGEENPEFKKDALTVNKQNRYEVLSFCLYIIDKYKFEATDGNLHRIERLLHHVTVDSINNKKDLLYFVRRNWKMEEE</sequence>
<proteinExistence type="predicted"/>
<protein>
    <submittedName>
        <fullName evidence="1">Uncharacterized protein</fullName>
    </submittedName>
</protein>
<keyword evidence="2" id="KW-1185">Reference proteome</keyword>
<dbReference type="RefSeq" id="WP_143375081.1">
    <property type="nucleotide sequence ID" value="NZ_VJVZ01000016.1"/>
</dbReference>
<gene>
    <name evidence="1" type="ORF">FMM05_19370</name>
</gene>
<accession>A0A552UUQ2</accession>
<name>A0A552UUQ2_9FLAO</name>
<evidence type="ECO:0000313" key="1">
    <source>
        <dbReference type="EMBL" id="TRW21951.1"/>
    </source>
</evidence>
<dbReference type="AlphaFoldDB" id="A0A552UUQ2"/>